<dbReference type="EMBL" id="JAAGWZ010000004">
    <property type="protein sequence ID" value="NEM92349.1"/>
    <property type="molecule type" value="Genomic_DNA"/>
</dbReference>
<dbReference type="Gene3D" id="1.10.1040.10">
    <property type="entry name" value="N-(1-d-carboxylethyl)-l-norvaline Dehydrogenase, domain 2"/>
    <property type="match status" value="1"/>
</dbReference>
<evidence type="ECO:0000259" key="1">
    <source>
        <dbReference type="Pfam" id="PF02558"/>
    </source>
</evidence>
<dbReference type="InterPro" id="IPR013332">
    <property type="entry name" value="KPR_N"/>
</dbReference>
<dbReference type="Gene3D" id="3.40.50.720">
    <property type="entry name" value="NAD(P)-binding Rossmann-like Domain"/>
    <property type="match status" value="1"/>
</dbReference>
<dbReference type="Pfam" id="PF02558">
    <property type="entry name" value="ApbA"/>
    <property type="match status" value="1"/>
</dbReference>
<dbReference type="InterPro" id="IPR051402">
    <property type="entry name" value="KPR-Related"/>
</dbReference>
<dbReference type="Pfam" id="PF08546">
    <property type="entry name" value="ApbA_C"/>
    <property type="match status" value="1"/>
</dbReference>
<name>A0A7C9PPS4_9MICO</name>
<feature type="domain" description="Ketopantoate reductase N-terminal" evidence="1">
    <location>
        <begin position="6"/>
        <end position="153"/>
    </location>
</feature>
<evidence type="ECO:0000313" key="3">
    <source>
        <dbReference type="EMBL" id="NEM92349.1"/>
    </source>
</evidence>
<evidence type="ECO:0008006" key="5">
    <source>
        <dbReference type="Google" id="ProtNLM"/>
    </source>
</evidence>
<dbReference type="RefSeq" id="WP_163474388.1">
    <property type="nucleotide sequence ID" value="NZ_JAAGWZ010000004.1"/>
</dbReference>
<dbReference type="InterPro" id="IPR036291">
    <property type="entry name" value="NAD(P)-bd_dom_sf"/>
</dbReference>
<proteinExistence type="predicted"/>
<evidence type="ECO:0000259" key="2">
    <source>
        <dbReference type="Pfam" id="PF08546"/>
    </source>
</evidence>
<dbReference type="PANTHER" id="PTHR21708">
    <property type="entry name" value="PROBABLE 2-DEHYDROPANTOATE 2-REDUCTASE"/>
    <property type="match status" value="1"/>
</dbReference>
<comment type="caution">
    <text evidence="3">The sequence shown here is derived from an EMBL/GenBank/DDBJ whole genome shotgun (WGS) entry which is preliminary data.</text>
</comment>
<dbReference type="InterPro" id="IPR008927">
    <property type="entry name" value="6-PGluconate_DH-like_C_sf"/>
</dbReference>
<dbReference type="SUPFAM" id="SSF51735">
    <property type="entry name" value="NAD(P)-binding Rossmann-fold domains"/>
    <property type="match status" value="1"/>
</dbReference>
<dbReference type="InterPro" id="IPR013752">
    <property type="entry name" value="KPA_reductase"/>
</dbReference>
<evidence type="ECO:0000313" key="4">
    <source>
        <dbReference type="Proteomes" id="UP000479756"/>
    </source>
</evidence>
<feature type="domain" description="Ketopantoate reductase C-terminal" evidence="2">
    <location>
        <begin position="184"/>
        <end position="323"/>
    </location>
</feature>
<keyword evidence="4" id="KW-1185">Reference proteome</keyword>
<organism evidence="3 4">
    <name type="scientific">Galbitalea soli</name>
    <dbReference type="NCBI Taxonomy" id="1268042"/>
    <lineage>
        <taxon>Bacteria</taxon>
        <taxon>Bacillati</taxon>
        <taxon>Actinomycetota</taxon>
        <taxon>Actinomycetes</taxon>
        <taxon>Micrococcales</taxon>
        <taxon>Microbacteriaceae</taxon>
        <taxon>Galbitalea</taxon>
    </lineage>
</organism>
<dbReference type="Proteomes" id="UP000479756">
    <property type="component" value="Unassembled WGS sequence"/>
</dbReference>
<dbReference type="GO" id="GO:0005737">
    <property type="term" value="C:cytoplasm"/>
    <property type="evidence" value="ECO:0007669"/>
    <property type="project" value="TreeGrafter"/>
</dbReference>
<gene>
    <name evidence="3" type="ORF">G3T37_13410</name>
</gene>
<dbReference type="AlphaFoldDB" id="A0A7C9PPS4"/>
<protein>
    <recommendedName>
        <fullName evidence="5">2-dehydropantoate 2-reductase</fullName>
    </recommendedName>
</protein>
<accession>A0A7C9PPS4</accession>
<reference evidence="3 4" key="1">
    <citation type="journal article" date="2014" name="Int. J. Syst. Evol. Microbiol.">
        <title>Description of Galbitalea soli gen. nov., sp. nov., and Frondihabitans sucicola sp. nov.</title>
        <authorList>
            <person name="Kim S.J."/>
            <person name="Lim J.M."/>
            <person name="Ahn J.H."/>
            <person name="Weon H.Y."/>
            <person name="Hamada M."/>
            <person name="Suzuki K."/>
            <person name="Ahn T.Y."/>
            <person name="Kwon S.W."/>
        </authorList>
    </citation>
    <scope>NUCLEOTIDE SEQUENCE [LARGE SCALE GENOMIC DNA]</scope>
    <source>
        <strain evidence="3 4">NBRC 108727</strain>
    </source>
</reference>
<dbReference type="SUPFAM" id="SSF48179">
    <property type="entry name" value="6-phosphogluconate dehydrogenase C-terminal domain-like"/>
    <property type="match status" value="1"/>
</dbReference>
<dbReference type="InterPro" id="IPR013328">
    <property type="entry name" value="6PGD_dom2"/>
</dbReference>
<sequence length="344" mass="36640">MSGQRIAILGAGANGASIGADLTVAGLDVTLIEQWPAHVEAMRAHGVRIEMPDSTLEVPVSVMHLCEVATLKQPFDVVLMLMKAYDSEWAAHLIEPYLAADGVMVGVQNGMTANTIADVVGGERNLGCVIEISSTMYEPGVVMRHSGPDRSWFALGALCGATSGRETEVAELLRHSGTVEIVDDIIATKWMKLVSNATTLVTTASVGLSMLDALELPGMRELMVASGKEALGAAVALGHPVLPIFGLKPEDVVEVDTVVDTLLDTLYRGFVLPNTTTTVLQDWTKSRHSEVDDLNGHVVHTRHQLGLPSPVNEAVVEVAHRIERGELAPAPENLALLRELAGLS</sequence>
<dbReference type="PANTHER" id="PTHR21708:SF26">
    <property type="entry name" value="2-DEHYDROPANTOATE 2-REDUCTASE"/>
    <property type="match status" value="1"/>
</dbReference>